<dbReference type="Proteomes" id="UP000251800">
    <property type="component" value="Unassembled WGS sequence"/>
</dbReference>
<comment type="caution">
    <text evidence="1">The sequence shown here is derived from an EMBL/GenBank/DDBJ whole genome shotgun (WGS) entry which is preliminary data.</text>
</comment>
<reference evidence="1 2" key="1">
    <citation type="submission" date="2018-05" db="EMBL/GenBank/DDBJ databases">
        <title>Abyssibacter profundi OUC007T gen. nov., sp. nov, a marine bacterium isolated from seawater of the Mariana Trench.</title>
        <authorList>
            <person name="Zhou S."/>
        </authorList>
    </citation>
    <scope>NUCLEOTIDE SEQUENCE [LARGE SCALE GENOMIC DNA]</scope>
    <source>
        <strain evidence="1 2">OUC007</strain>
    </source>
</reference>
<protein>
    <recommendedName>
        <fullName evidence="3">Phytase-like domain-containing protein</fullName>
    </recommendedName>
</protein>
<evidence type="ECO:0008006" key="3">
    <source>
        <dbReference type="Google" id="ProtNLM"/>
    </source>
</evidence>
<dbReference type="SUPFAM" id="SSF50956">
    <property type="entry name" value="Thermostable phytase (3-phytase)"/>
    <property type="match status" value="1"/>
</dbReference>
<name>A0A383XQF7_9GAMM</name>
<accession>A0A383XQF7</accession>
<keyword evidence="2" id="KW-1185">Reference proteome</keyword>
<proteinExistence type="predicted"/>
<evidence type="ECO:0000313" key="2">
    <source>
        <dbReference type="Proteomes" id="UP000251800"/>
    </source>
</evidence>
<sequence>MGILLSACAQSEPVVLPDGPGRVVALENPAIEEASGLAVSRVSADRLWLHNDSGGAARLYAVDGQGRSLGEVDLPALQNLDWEDMDAFVMDDSPMLLIADVGDNSAQRPVVTLHWLEEPEPDQTTTAVTTSLHLRYPDGPRDCEAVAVDSGEAAIYLLTKRDQPPRLYRVPLAAQPLVATAEFVGTVNSIPEPTEQDLLEDPAYGANRSQPTAMSFAADGRRALVVTYKDAYLYERQDGESWLAALNRAPRRIDLPQFPQTEAGGMRADGRTAYVASEQLPAAMVEVTLP</sequence>
<gene>
    <name evidence="1" type="ORF">DEH80_15470</name>
</gene>
<dbReference type="EMBL" id="QEQK01000017">
    <property type="protein sequence ID" value="PWN54861.1"/>
    <property type="molecule type" value="Genomic_DNA"/>
</dbReference>
<evidence type="ECO:0000313" key="1">
    <source>
        <dbReference type="EMBL" id="PWN54861.1"/>
    </source>
</evidence>
<organism evidence="1 2">
    <name type="scientific">Abyssibacter profundi</name>
    <dbReference type="NCBI Taxonomy" id="2182787"/>
    <lineage>
        <taxon>Bacteria</taxon>
        <taxon>Pseudomonadati</taxon>
        <taxon>Pseudomonadota</taxon>
        <taxon>Gammaproteobacteria</taxon>
        <taxon>Chromatiales</taxon>
        <taxon>Oceanococcaceae</taxon>
        <taxon>Abyssibacter</taxon>
    </lineage>
</organism>
<dbReference type="AlphaFoldDB" id="A0A383XQF7"/>